<dbReference type="EMBL" id="JBHTLK010000087">
    <property type="protein sequence ID" value="MFD1149021.1"/>
    <property type="molecule type" value="Genomic_DNA"/>
</dbReference>
<evidence type="ECO:0000313" key="2">
    <source>
        <dbReference type="EMBL" id="MFD1149021.1"/>
    </source>
</evidence>
<dbReference type="RefSeq" id="WP_380724437.1">
    <property type="nucleotide sequence ID" value="NZ_JBHTLK010000087.1"/>
</dbReference>
<sequence length="162" mass="16469">MGKSRSVLLACAAAVAALLMGVVPSTASADAGAASSGAAVRTAGQVAAAVDTEYNQAVEGTPPSGLSCAVTTGATACFEAEGDKWWVRDTAADSASAEAGWQNIYQGSFYRAGVCRNSLGYGTWGVCNKNYYENSTVKWAACVYDGSAQTLIRCSARVTAGA</sequence>
<dbReference type="Proteomes" id="UP001597168">
    <property type="component" value="Unassembled WGS sequence"/>
</dbReference>
<evidence type="ECO:0008006" key="4">
    <source>
        <dbReference type="Google" id="ProtNLM"/>
    </source>
</evidence>
<feature type="signal peptide" evidence="1">
    <location>
        <begin position="1"/>
        <end position="29"/>
    </location>
</feature>
<accession>A0ABW3QW45</accession>
<gene>
    <name evidence="2" type="ORF">ACFQ3T_17970</name>
</gene>
<evidence type="ECO:0000313" key="3">
    <source>
        <dbReference type="Proteomes" id="UP001597168"/>
    </source>
</evidence>
<reference evidence="3" key="1">
    <citation type="journal article" date="2019" name="Int. J. Syst. Evol. Microbiol.">
        <title>The Global Catalogue of Microorganisms (GCM) 10K type strain sequencing project: providing services to taxonomists for standard genome sequencing and annotation.</title>
        <authorList>
            <consortium name="The Broad Institute Genomics Platform"/>
            <consortium name="The Broad Institute Genome Sequencing Center for Infectious Disease"/>
            <person name="Wu L."/>
            <person name="Ma J."/>
        </authorList>
    </citation>
    <scope>NUCLEOTIDE SEQUENCE [LARGE SCALE GENOMIC DNA]</scope>
    <source>
        <strain evidence="3">CCUG 60214</strain>
    </source>
</reference>
<comment type="caution">
    <text evidence="2">The sequence shown here is derived from an EMBL/GenBank/DDBJ whole genome shotgun (WGS) entry which is preliminary data.</text>
</comment>
<keyword evidence="1" id="KW-0732">Signal</keyword>
<keyword evidence="3" id="KW-1185">Reference proteome</keyword>
<protein>
    <recommendedName>
        <fullName evidence="4">Secreted protein</fullName>
    </recommendedName>
</protein>
<evidence type="ECO:0000256" key="1">
    <source>
        <dbReference type="SAM" id="SignalP"/>
    </source>
</evidence>
<organism evidence="2 3">
    <name type="scientific">Saccharothrix hoggarensis</name>
    <dbReference type="NCBI Taxonomy" id="913853"/>
    <lineage>
        <taxon>Bacteria</taxon>
        <taxon>Bacillati</taxon>
        <taxon>Actinomycetota</taxon>
        <taxon>Actinomycetes</taxon>
        <taxon>Pseudonocardiales</taxon>
        <taxon>Pseudonocardiaceae</taxon>
        <taxon>Saccharothrix</taxon>
    </lineage>
</organism>
<name>A0ABW3QW45_9PSEU</name>
<proteinExistence type="predicted"/>
<feature type="chain" id="PRO_5047501918" description="Secreted protein" evidence="1">
    <location>
        <begin position="30"/>
        <end position="162"/>
    </location>
</feature>